<name>A0A9X2IN90_9BACI</name>
<organism evidence="1 2">
    <name type="scientific">Halalkalibacter oceani</name>
    <dbReference type="NCBI Taxonomy" id="1653776"/>
    <lineage>
        <taxon>Bacteria</taxon>
        <taxon>Bacillati</taxon>
        <taxon>Bacillota</taxon>
        <taxon>Bacilli</taxon>
        <taxon>Bacillales</taxon>
        <taxon>Bacillaceae</taxon>
        <taxon>Halalkalibacter</taxon>
    </lineage>
</organism>
<dbReference type="NCBIfam" id="NF033225">
    <property type="entry name" value="spore_CmpA"/>
    <property type="match status" value="1"/>
</dbReference>
<comment type="caution">
    <text evidence="1">The sequence shown here is derived from an EMBL/GenBank/DDBJ whole genome shotgun (WGS) entry which is preliminary data.</text>
</comment>
<dbReference type="RefSeq" id="WP_251223439.1">
    <property type="nucleotide sequence ID" value="NZ_JAMBOL010000009.1"/>
</dbReference>
<evidence type="ECO:0000313" key="2">
    <source>
        <dbReference type="Proteomes" id="UP001139179"/>
    </source>
</evidence>
<reference evidence="1" key="1">
    <citation type="submission" date="2022-05" db="EMBL/GenBank/DDBJ databases">
        <title>Comparative Genomics of Spacecraft Associated Microbes.</title>
        <authorList>
            <person name="Tran M.T."/>
            <person name="Wright A."/>
            <person name="Seuylemezian A."/>
            <person name="Eisen J."/>
            <person name="Coil D."/>
        </authorList>
    </citation>
    <scope>NUCLEOTIDE SEQUENCE</scope>
    <source>
        <strain evidence="1">214.1.1</strain>
    </source>
</reference>
<dbReference type="Proteomes" id="UP001139179">
    <property type="component" value="Unassembled WGS sequence"/>
</dbReference>
<dbReference type="Pfam" id="PF26301">
    <property type="entry name" value="spore_CmpA"/>
    <property type="match status" value="1"/>
</dbReference>
<accession>A0A9X2IN90</accession>
<keyword evidence="2" id="KW-1185">Reference proteome</keyword>
<protein>
    <submittedName>
        <fullName evidence="1">Cortex morphogenetic protein CmpA</fullName>
    </submittedName>
</protein>
<sequence length="50" mass="6227">MPTWLRQQLKRAYLQKDSYQIKILNQCWFYYKQKYTHTNTNTNNKNKAGR</sequence>
<dbReference type="EMBL" id="JAMBOL010000009">
    <property type="protein sequence ID" value="MCM3714664.1"/>
    <property type="molecule type" value="Genomic_DNA"/>
</dbReference>
<dbReference type="AlphaFoldDB" id="A0A9X2IN90"/>
<gene>
    <name evidence="1" type="primary">cmpA</name>
    <name evidence="1" type="ORF">M3202_11305</name>
</gene>
<evidence type="ECO:0000313" key="1">
    <source>
        <dbReference type="EMBL" id="MCM3714664.1"/>
    </source>
</evidence>
<proteinExistence type="predicted"/>
<dbReference type="InterPro" id="IPR047764">
    <property type="entry name" value="CmpA"/>
</dbReference>